<reference evidence="1 2" key="1">
    <citation type="submission" date="2014-12" db="EMBL/GenBank/DDBJ databases">
        <title>Draft genome sequence of Paenibacillus kamchatkensis strain B-2647.</title>
        <authorList>
            <person name="Karlyshev A.V."/>
            <person name="Kudryashova E.B."/>
        </authorList>
    </citation>
    <scope>NUCLEOTIDE SEQUENCE [LARGE SCALE GENOMIC DNA]</scope>
    <source>
        <strain evidence="1 2">VKM B-2647</strain>
    </source>
</reference>
<comment type="caution">
    <text evidence="1">The sequence shown here is derived from an EMBL/GenBank/DDBJ whole genome shotgun (WGS) entry which is preliminary data.</text>
</comment>
<name>A0ABR5AHE8_9BACL</name>
<keyword evidence="2" id="KW-1185">Reference proteome</keyword>
<organism evidence="1 2">
    <name type="scientific">Gordoniibacillus kamchatkensis</name>
    <dbReference type="NCBI Taxonomy" id="1590651"/>
    <lineage>
        <taxon>Bacteria</taxon>
        <taxon>Bacillati</taxon>
        <taxon>Bacillota</taxon>
        <taxon>Bacilli</taxon>
        <taxon>Bacillales</taxon>
        <taxon>Paenibacillaceae</taxon>
        <taxon>Gordoniibacillus</taxon>
    </lineage>
</organism>
<sequence>MSVEISFPPVETTPIVDLIVWYTREARRASELRAGAERSTRIEQLVTFKTAMNARIRHEREEERKAGVM</sequence>
<protein>
    <submittedName>
        <fullName evidence="1">Uncharacterized protein</fullName>
    </submittedName>
</protein>
<evidence type="ECO:0000313" key="1">
    <source>
        <dbReference type="EMBL" id="KIL40451.1"/>
    </source>
</evidence>
<dbReference type="EMBL" id="JXAK01000021">
    <property type="protein sequence ID" value="KIL40451.1"/>
    <property type="molecule type" value="Genomic_DNA"/>
</dbReference>
<gene>
    <name evidence="1" type="ORF">SD70_13690</name>
</gene>
<dbReference type="Proteomes" id="UP000031967">
    <property type="component" value="Unassembled WGS sequence"/>
</dbReference>
<accession>A0ABR5AHE8</accession>
<proteinExistence type="predicted"/>
<evidence type="ECO:0000313" key="2">
    <source>
        <dbReference type="Proteomes" id="UP000031967"/>
    </source>
</evidence>